<feature type="non-terminal residue" evidence="6">
    <location>
        <position position="1"/>
    </location>
</feature>
<dbReference type="SMART" id="SM00382">
    <property type="entry name" value="AAA"/>
    <property type="match status" value="1"/>
</dbReference>
<dbReference type="OrthoDB" id="2187at2759"/>
<dbReference type="InterPro" id="IPR003959">
    <property type="entry name" value="ATPase_AAA_core"/>
</dbReference>
<name>A0A1E7F8V6_9STRA</name>
<evidence type="ECO:0000313" key="7">
    <source>
        <dbReference type="Proteomes" id="UP000095751"/>
    </source>
</evidence>
<dbReference type="PANTHER" id="PTHR23077:SF9">
    <property type="entry name" value="PEROXISOMAL ATPASE PEX6"/>
    <property type="match status" value="1"/>
</dbReference>
<dbReference type="Pfam" id="PF00004">
    <property type="entry name" value="AAA"/>
    <property type="match status" value="1"/>
</dbReference>
<feature type="domain" description="AAA+ ATPase" evidence="5">
    <location>
        <begin position="38"/>
        <end position="184"/>
    </location>
</feature>
<dbReference type="KEGG" id="fcy:FRACYDRAFT_163321"/>
<dbReference type="GO" id="GO:0016558">
    <property type="term" value="P:protein import into peroxisome matrix"/>
    <property type="evidence" value="ECO:0007669"/>
    <property type="project" value="TreeGrafter"/>
</dbReference>
<protein>
    <submittedName>
        <fullName evidence="6">AAA-domain-containing protein</fullName>
    </submittedName>
</protein>
<proteinExistence type="inferred from homology"/>
<feature type="non-terminal residue" evidence="6">
    <location>
        <position position="184"/>
    </location>
</feature>
<dbReference type="InParanoid" id="A0A1E7F8V6"/>
<dbReference type="Gene3D" id="3.40.50.300">
    <property type="entry name" value="P-loop containing nucleotide triphosphate hydrolases"/>
    <property type="match status" value="1"/>
</dbReference>
<dbReference type="SUPFAM" id="SSF52540">
    <property type="entry name" value="P-loop containing nucleoside triphosphate hydrolases"/>
    <property type="match status" value="1"/>
</dbReference>
<evidence type="ECO:0000256" key="4">
    <source>
        <dbReference type="RuleBase" id="RU003651"/>
    </source>
</evidence>
<dbReference type="GO" id="GO:0005829">
    <property type="term" value="C:cytosol"/>
    <property type="evidence" value="ECO:0007669"/>
    <property type="project" value="TreeGrafter"/>
</dbReference>
<accession>A0A1E7F8V6</accession>
<dbReference type="EMBL" id="KV784360">
    <property type="protein sequence ID" value="OEU14569.1"/>
    <property type="molecule type" value="Genomic_DNA"/>
</dbReference>
<dbReference type="FunFam" id="3.40.50.300:FF:001025">
    <property type="entry name" value="ATPase family, AAA domain-containing 2B"/>
    <property type="match status" value="1"/>
</dbReference>
<dbReference type="InterPro" id="IPR050168">
    <property type="entry name" value="AAA_ATPase_domain"/>
</dbReference>
<comment type="similarity">
    <text evidence="4">Belongs to the AAA ATPase family.</text>
</comment>
<dbReference type="InterPro" id="IPR003593">
    <property type="entry name" value="AAA+_ATPase"/>
</dbReference>
<dbReference type="PROSITE" id="PS00674">
    <property type="entry name" value="AAA"/>
    <property type="match status" value="1"/>
</dbReference>
<dbReference type="InterPro" id="IPR003960">
    <property type="entry name" value="ATPase_AAA_CS"/>
</dbReference>
<evidence type="ECO:0000256" key="3">
    <source>
        <dbReference type="ARBA" id="ARBA00023054"/>
    </source>
</evidence>
<evidence type="ECO:0000256" key="1">
    <source>
        <dbReference type="ARBA" id="ARBA00022741"/>
    </source>
</evidence>
<dbReference type="GO" id="GO:0005524">
    <property type="term" value="F:ATP binding"/>
    <property type="evidence" value="ECO:0007669"/>
    <property type="project" value="UniProtKB-KW"/>
</dbReference>
<keyword evidence="7" id="KW-1185">Reference proteome</keyword>
<dbReference type="AlphaFoldDB" id="A0A1E7F8V6"/>
<keyword evidence="3" id="KW-0175">Coiled coil</keyword>
<sequence length="184" mass="19460">ISNVSWEDVGGLDHVRAEIMDAIELPLKYPQLFPPNGGRSGILLFGPPGVGKTLVAKAVATECGLPFMSVKGPELLGSYVGESESNIRNVFESARRAASTNLPIAASILFFDEMDSLAPRRDGGGMNNGGGVMERVVASLLAELDGTNNNNSSGDKQKPQGRVFVLGATNRPDLLDPSLLRPGR</sequence>
<evidence type="ECO:0000256" key="2">
    <source>
        <dbReference type="ARBA" id="ARBA00022840"/>
    </source>
</evidence>
<keyword evidence="1 4" id="KW-0547">Nucleotide-binding</keyword>
<dbReference type="GO" id="GO:0005778">
    <property type="term" value="C:peroxisomal membrane"/>
    <property type="evidence" value="ECO:0007669"/>
    <property type="project" value="TreeGrafter"/>
</dbReference>
<dbReference type="GO" id="GO:0016887">
    <property type="term" value="F:ATP hydrolysis activity"/>
    <property type="evidence" value="ECO:0007669"/>
    <property type="project" value="InterPro"/>
</dbReference>
<dbReference type="PANTHER" id="PTHR23077">
    <property type="entry name" value="AAA-FAMILY ATPASE"/>
    <property type="match status" value="1"/>
</dbReference>
<organism evidence="6 7">
    <name type="scientific">Fragilariopsis cylindrus CCMP1102</name>
    <dbReference type="NCBI Taxonomy" id="635003"/>
    <lineage>
        <taxon>Eukaryota</taxon>
        <taxon>Sar</taxon>
        <taxon>Stramenopiles</taxon>
        <taxon>Ochrophyta</taxon>
        <taxon>Bacillariophyta</taxon>
        <taxon>Bacillariophyceae</taxon>
        <taxon>Bacillariophycidae</taxon>
        <taxon>Bacillariales</taxon>
        <taxon>Bacillariaceae</taxon>
        <taxon>Fragilariopsis</taxon>
    </lineage>
</organism>
<keyword evidence="2 4" id="KW-0067">ATP-binding</keyword>
<evidence type="ECO:0000313" key="6">
    <source>
        <dbReference type="EMBL" id="OEU14569.1"/>
    </source>
</evidence>
<gene>
    <name evidence="6" type="ORF">FRACYDRAFT_163321</name>
</gene>
<dbReference type="InterPro" id="IPR027417">
    <property type="entry name" value="P-loop_NTPase"/>
</dbReference>
<evidence type="ECO:0000259" key="5">
    <source>
        <dbReference type="SMART" id="SM00382"/>
    </source>
</evidence>
<reference evidence="6 7" key="1">
    <citation type="submission" date="2016-09" db="EMBL/GenBank/DDBJ databases">
        <title>Extensive genetic diversity and differential bi-allelic expression allows diatom success in the polar Southern Ocean.</title>
        <authorList>
            <consortium name="DOE Joint Genome Institute"/>
            <person name="Mock T."/>
            <person name="Otillar R.P."/>
            <person name="Strauss J."/>
            <person name="Dupont C."/>
            <person name="Frickenhaus S."/>
            <person name="Maumus F."/>
            <person name="Mcmullan M."/>
            <person name="Sanges R."/>
            <person name="Schmutz J."/>
            <person name="Toseland A."/>
            <person name="Valas R."/>
            <person name="Veluchamy A."/>
            <person name="Ward B.J."/>
            <person name="Allen A."/>
            <person name="Barry K."/>
            <person name="Falciatore A."/>
            <person name="Ferrante M."/>
            <person name="Fortunato A.E."/>
            <person name="Gloeckner G."/>
            <person name="Gruber A."/>
            <person name="Hipkin R."/>
            <person name="Janech M."/>
            <person name="Kroth P."/>
            <person name="Leese F."/>
            <person name="Lindquist E."/>
            <person name="Lyon B.R."/>
            <person name="Martin J."/>
            <person name="Mayer C."/>
            <person name="Parker M."/>
            <person name="Quesneville H."/>
            <person name="Raymond J."/>
            <person name="Uhlig C."/>
            <person name="Valentin K.U."/>
            <person name="Worden A.Z."/>
            <person name="Armbrust E.V."/>
            <person name="Bowler C."/>
            <person name="Green B."/>
            <person name="Moulton V."/>
            <person name="Van Oosterhout C."/>
            <person name="Grigoriev I."/>
        </authorList>
    </citation>
    <scope>NUCLEOTIDE SEQUENCE [LARGE SCALE GENOMIC DNA]</scope>
    <source>
        <strain evidence="6 7">CCMP1102</strain>
    </source>
</reference>
<dbReference type="Proteomes" id="UP000095751">
    <property type="component" value="Unassembled WGS sequence"/>
</dbReference>